<dbReference type="InterPro" id="IPR033949">
    <property type="entry name" value="CobQ_GATase1"/>
</dbReference>
<dbReference type="GO" id="GO:0015420">
    <property type="term" value="F:ABC-type vitamin B12 transporter activity"/>
    <property type="evidence" value="ECO:0007669"/>
    <property type="project" value="UniProtKB-UniRule"/>
</dbReference>
<dbReference type="PANTHER" id="PTHR21343">
    <property type="entry name" value="DETHIOBIOTIN SYNTHETASE"/>
    <property type="match status" value="1"/>
</dbReference>
<feature type="domain" description="CobQ/CobB/MinD/ParA nucleotide binding" evidence="8">
    <location>
        <begin position="3"/>
        <end position="220"/>
    </location>
</feature>
<dbReference type="SUPFAM" id="SSF52317">
    <property type="entry name" value="Class I glutamine amidotransferase-like"/>
    <property type="match status" value="1"/>
</dbReference>
<evidence type="ECO:0000256" key="7">
    <source>
        <dbReference type="HAMAP-Rule" id="MF_00028"/>
    </source>
</evidence>
<evidence type="ECO:0000256" key="6">
    <source>
        <dbReference type="ARBA" id="ARBA00025166"/>
    </source>
</evidence>
<evidence type="ECO:0000256" key="3">
    <source>
        <dbReference type="ARBA" id="ARBA00014921"/>
    </source>
</evidence>
<dbReference type="Pfam" id="PF01656">
    <property type="entry name" value="CbiA"/>
    <property type="match status" value="1"/>
</dbReference>
<proteinExistence type="inferred from homology"/>
<dbReference type="SUPFAM" id="SSF52540">
    <property type="entry name" value="P-loop containing nucleoside triphosphate hydrolases"/>
    <property type="match status" value="1"/>
</dbReference>
<evidence type="ECO:0000259" key="8">
    <source>
        <dbReference type="Pfam" id="PF01656"/>
    </source>
</evidence>
<dbReference type="RefSeq" id="WP_174630584.1">
    <property type="nucleotide sequence ID" value="NZ_CP049074.1"/>
</dbReference>
<dbReference type="InterPro" id="IPR004459">
    <property type="entry name" value="CobQ_synth"/>
</dbReference>
<sequence length="467" mass="51858">MAIIISSSMSDSGKSLVTAGLTKHFRSTPFKAQNMSLNSFPTRSGGEIAFIQAYQAMGSGLEPERYMNPVLLKPSGNGIEVIFMGDSLGNLAPSLYYSSIEKFWEKIKGLIKNEMIIESAGGVGEPNFMERDISGYRLMREGIPSILVLDIDRGGAFASAYGIYNMMPSSIRNTLKGFIINKFRGEEKFLDPAVRWLEDKTSMKFMGVIPYDHRLKIMAEDSMNISDLGDGELEVAVVAYPYMSNFNELHAFSKSNATLRFVTRPSQLSKADLVILPGTRNTKASLDWLIQNGFPERLRNKKILGICGGFQIMGRKLIDPYGLEAGEPAEYQGLGFLPVNVKFQKEKVVSLSLGVSDVGEITGYEIRRGKVEYEGWVPLLTIKQRNNIPVEVEDGADAGDKIGISIHGALYSEGGKKLLERFGIKIYSGSLKQEVTESVDLIYRILRDRVDLSLIEQIYRESETNSV</sequence>
<dbReference type="EMBL" id="CP049074">
    <property type="protein sequence ID" value="QKR00019.1"/>
    <property type="molecule type" value="Genomic_DNA"/>
</dbReference>
<reference evidence="10 11" key="1">
    <citation type="submission" date="2020-02" db="EMBL/GenBank/DDBJ databases">
        <title>Comparative genome analysis reveals the metabolism and evolution of the thermophilic archaeal genus Metallosphaera.</title>
        <authorList>
            <person name="Jiang C."/>
        </authorList>
    </citation>
    <scope>NUCLEOTIDE SEQUENCE [LARGE SCALE GENOMIC DNA]</scope>
    <source>
        <strain evidence="10 11">Ric-A</strain>
    </source>
</reference>
<dbReference type="GeneID" id="55641519"/>
<feature type="domain" description="CobB/CobQ-like glutamine amidotransferase" evidence="9">
    <location>
        <begin position="234"/>
        <end position="411"/>
    </location>
</feature>
<dbReference type="HAMAP" id="MF_00028">
    <property type="entry name" value="CobQ"/>
    <property type="match status" value="1"/>
</dbReference>
<name>A0A6N0NWK6_9CREN</name>
<dbReference type="InterPro" id="IPR027417">
    <property type="entry name" value="P-loop_NTPase"/>
</dbReference>
<dbReference type="CDD" id="cd01750">
    <property type="entry name" value="GATase1_CobQ"/>
    <property type="match status" value="1"/>
</dbReference>
<comment type="pathway">
    <text evidence="1 7">Cofactor biosynthesis; adenosylcobalamin biosynthesis.</text>
</comment>
<evidence type="ECO:0000256" key="5">
    <source>
        <dbReference type="ARBA" id="ARBA00022962"/>
    </source>
</evidence>
<comment type="similarity">
    <text evidence="2 7">Belongs to the CobB/CobQ family. CobQ subfamily.</text>
</comment>
<dbReference type="Pfam" id="PF07685">
    <property type="entry name" value="GATase_3"/>
    <property type="match status" value="1"/>
</dbReference>
<evidence type="ECO:0000313" key="10">
    <source>
        <dbReference type="EMBL" id="QKR00019.1"/>
    </source>
</evidence>
<gene>
    <name evidence="7" type="primary">cobQ</name>
    <name evidence="10" type="ORF">GWK48_06175</name>
</gene>
<feature type="active site" description="Nucleophile" evidence="7">
    <location>
        <position position="307"/>
    </location>
</feature>
<dbReference type="InterPro" id="IPR011698">
    <property type="entry name" value="GATase_3"/>
</dbReference>
<keyword evidence="4 7" id="KW-0169">Cobalamin biosynthesis</keyword>
<dbReference type="GO" id="GO:0003824">
    <property type="term" value="F:catalytic activity"/>
    <property type="evidence" value="ECO:0007669"/>
    <property type="project" value="InterPro"/>
</dbReference>
<feature type="active site" evidence="7">
    <location>
        <position position="407"/>
    </location>
</feature>
<dbReference type="InterPro" id="IPR029062">
    <property type="entry name" value="Class_I_gatase-like"/>
</dbReference>
<evidence type="ECO:0000313" key="11">
    <source>
        <dbReference type="Proteomes" id="UP000509301"/>
    </source>
</evidence>
<organism evidence="10 11">
    <name type="scientific">Metallosphaera tengchongensis</name>
    <dbReference type="NCBI Taxonomy" id="1532350"/>
    <lineage>
        <taxon>Archaea</taxon>
        <taxon>Thermoproteota</taxon>
        <taxon>Thermoprotei</taxon>
        <taxon>Sulfolobales</taxon>
        <taxon>Sulfolobaceae</taxon>
        <taxon>Metallosphaera</taxon>
    </lineage>
</organism>
<dbReference type="AlphaFoldDB" id="A0A6N0NWK6"/>
<dbReference type="NCBIfam" id="NF001989">
    <property type="entry name" value="PRK00784.1"/>
    <property type="match status" value="1"/>
</dbReference>
<evidence type="ECO:0000259" key="9">
    <source>
        <dbReference type="Pfam" id="PF07685"/>
    </source>
</evidence>
<dbReference type="OrthoDB" id="53136at2157"/>
<dbReference type="Gene3D" id="3.40.50.880">
    <property type="match status" value="1"/>
</dbReference>
<dbReference type="GO" id="GO:0009236">
    <property type="term" value="P:cobalamin biosynthetic process"/>
    <property type="evidence" value="ECO:0007669"/>
    <property type="project" value="UniProtKB-UniRule"/>
</dbReference>
<evidence type="ECO:0000256" key="1">
    <source>
        <dbReference type="ARBA" id="ARBA00004953"/>
    </source>
</evidence>
<evidence type="ECO:0000256" key="4">
    <source>
        <dbReference type="ARBA" id="ARBA00022573"/>
    </source>
</evidence>
<dbReference type="KEGG" id="mten:GWK48_06175"/>
<dbReference type="UniPathway" id="UPA00148"/>
<evidence type="ECO:0000256" key="2">
    <source>
        <dbReference type="ARBA" id="ARBA00006205"/>
    </source>
</evidence>
<comment type="function">
    <text evidence="6 7">Catalyzes amidations at positions B, D, E, and G on adenosylcobyrinic A,C-diamide. NH(2) groups are provided by glutamine, and one molecule of ATP is hydrogenolyzed for each amidation.</text>
</comment>
<dbReference type="PANTHER" id="PTHR21343:SF1">
    <property type="entry name" value="COBYRIC ACID SYNTHASE"/>
    <property type="match status" value="1"/>
</dbReference>
<accession>A0A6N0NWK6</accession>
<dbReference type="Proteomes" id="UP000509301">
    <property type="component" value="Chromosome"/>
</dbReference>
<dbReference type="InterPro" id="IPR002586">
    <property type="entry name" value="CobQ/CobB/MinD/ParA_Nub-bd_dom"/>
</dbReference>
<keyword evidence="5 7" id="KW-0315">Glutamine amidotransferase</keyword>
<keyword evidence="11" id="KW-1185">Reference proteome</keyword>
<protein>
    <recommendedName>
        <fullName evidence="3 7">Probable cobyric acid synthase</fullName>
    </recommendedName>
</protein>
<dbReference type="Gene3D" id="3.40.50.300">
    <property type="entry name" value="P-loop containing nucleotide triphosphate hydrolases"/>
    <property type="match status" value="1"/>
</dbReference>
<dbReference type="PROSITE" id="PS51274">
    <property type="entry name" value="GATASE_COBBQ"/>
    <property type="match status" value="1"/>
</dbReference>